<evidence type="ECO:0000313" key="2">
    <source>
        <dbReference type="Proteomes" id="UP001172155"/>
    </source>
</evidence>
<comment type="caution">
    <text evidence="1">The sequence shown here is derived from an EMBL/GenBank/DDBJ whole genome shotgun (WGS) entry which is preliminary data.</text>
</comment>
<proteinExistence type="predicted"/>
<gene>
    <name evidence="1" type="ORF">B0T18DRAFT_484283</name>
</gene>
<dbReference type="AlphaFoldDB" id="A0AA40F9B2"/>
<keyword evidence="2" id="KW-1185">Reference proteome</keyword>
<dbReference type="EMBL" id="JAUKUD010000001">
    <property type="protein sequence ID" value="KAK0753590.1"/>
    <property type="molecule type" value="Genomic_DNA"/>
</dbReference>
<protein>
    <submittedName>
        <fullName evidence="1">Uncharacterized protein</fullName>
    </submittedName>
</protein>
<dbReference type="Proteomes" id="UP001172155">
    <property type="component" value="Unassembled WGS sequence"/>
</dbReference>
<sequence>MSLSTQAANAFQRQLPRHPSLALLLEMLICGCYTPSAHCGNALLLQFVFAQAASLRAYAGICWTSTHSRRSLSPPQLCKLEAESPVEYGSEVPSAAVVEPFFPTAEASRNSAAGVPDVVNARRRRRSRNDFEAFSTTTSTMQFWG</sequence>
<name>A0AA40F9B2_9PEZI</name>
<organism evidence="1 2">
    <name type="scientific">Schizothecium vesticola</name>
    <dbReference type="NCBI Taxonomy" id="314040"/>
    <lineage>
        <taxon>Eukaryota</taxon>
        <taxon>Fungi</taxon>
        <taxon>Dikarya</taxon>
        <taxon>Ascomycota</taxon>
        <taxon>Pezizomycotina</taxon>
        <taxon>Sordariomycetes</taxon>
        <taxon>Sordariomycetidae</taxon>
        <taxon>Sordariales</taxon>
        <taxon>Schizotheciaceae</taxon>
        <taxon>Schizothecium</taxon>
    </lineage>
</organism>
<reference evidence="1" key="1">
    <citation type="submission" date="2023-06" db="EMBL/GenBank/DDBJ databases">
        <title>Genome-scale phylogeny and comparative genomics of the fungal order Sordariales.</title>
        <authorList>
            <consortium name="Lawrence Berkeley National Laboratory"/>
            <person name="Hensen N."/>
            <person name="Bonometti L."/>
            <person name="Westerberg I."/>
            <person name="Brannstrom I.O."/>
            <person name="Guillou S."/>
            <person name="Cros-Aarteil S."/>
            <person name="Calhoun S."/>
            <person name="Haridas S."/>
            <person name="Kuo A."/>
            <person name="Mondo S."/>
            <person name="Pangilinan J."/>
            <person name="Riley R."/>
            <person name="LaButti K."/>
            <person name="Andreopoulos B."/>
            <person name="Lipzen A."/>
            <person name="Chen C."/>
            <person name="Yanf M."/>
            <person name="Daum C."/>
            <person name="Ng V."/>
            <person name="Clum A."/>
            <person name="Steindorff A."/>
            <person name="Ohm R."/>
            <person name="Martin F."/>
            <person name="Silar P."/>
            <person name="Natvig D."/>
            <person name="Lalanne C."/>
            <person name="Gautier V."/>
            <person name="Ament-velasquez S.L."/>
            <person name="Kruys A."/>
            <person name="Hutchinson M.I."/>
            <person name="Powell A.J."/>
            <person name="Barry K."/>
            <person name="Miller A.N."/>
            <person name="Grigoriev I.V."/>
            <person name="Debuchy R."/>
            <person name="Gladieux P."/>
            <person name="Thoren M.H."/>
            <person name="Johannesson H."/>
        </authorList>
    </citation>
    <scope>NUCLEOTIDE SEQUENCE</scope>
    <source>
        <strain evidence="1">SMH3187-1</strain>
    </source>
</reference>
<accession>A0AA40F9B2</accession>
<evidence type="ECO:0000313" key="1">
    <source>
        <dbReference type="EMBL" id="KAK0753590.1"/>
    </source>
</evidence>